<dbReference type="InterPro" id="IPR056782">
    <property type="entry name" value="HAD_PNKP"/>
</dbReference>
<keyword evidence="2" id="KW-0418">Kinase</keyword>
<dbReference type="EMBL" id="KY290948">
    <property type="protein sequence ID" value="APU00672.1"/>
    <property type="molecule type" value="Genomic_DNA"/>
</dbReference>
<accession>A0A219Y9N3</accession>
<keyword evidence="2" id="KW-0808">Transferase</keyword>
<proteinExistence type="predicted"/>
<evidence type="ECO:0000313" key="3">
    <source>
        <dbReference type="Proteomes" id="UP000222894"/>
    </source>
</evidence>
<dbReference type="InterPro" id="IPR027417">
    <property type="entry name" value="P-loop_NTPase"/>
</dbReference>
<dbReference type="Pfam" id="PF25109">
    <property type="entry name" value="HAD_PNKP"/>
    <property type="match status" value="1"/>
</dbReference>
<evidence type="ECO:0000259" key="1">
    <source>
        <dbReference type="Pfam" id="PF25109"/>
    </source>
</evidence>
<dbReference type="InterPro" id="IPR023214">
    <property type="entry name" value="HAD_sf"/>
</dbReference>
<feature type="domain" description="Polynucleotide kinase PNKP phosphatase" evidence="1">
    <location>
        <begin position="161"/>
        <end position="295"/>
    </location>
</feature>
<dbReference type="SUPFAM" id="SSF56784">
    <property type="entry name" value="HAD-like"/>
    <property type="match status" value="1"/>
</dbReference>
<dbReference type="Proteomes" id="UP000222894">
    <property type="component" value="Genome"/>
</dbReference>
<name>A0A219Y9N3_9CAUD</name>
<dbReference type="GO" id="GO:0016301">
    <property type="term" value="F:kinase activity"/>
    <property type="evidence" value="ECO:0007669"/>
    <property type="project" value="UniProtKB-KW"/>
</dbReference>
<evidence type="ECO:0000313" key="2">
    <source>
        <dbReference type="EMBL" id="APU00672.1"/>
    </source>
</evidence>
<dbReference type="InterPro" id="IPR036412">
    <property type="entry name" value="HAD-like_sf"/>
</dbReference>
<dbReference type="Gene3D" id="3.40.50.1000">
    <property type="entry name" value="HAD superfamily/HAD-like"/>
    <property type="match status" value="1"/>
</dbReference>
<organism evidence="2 3">
    <name type="scientific">Aeromonas phage 44RR2.8t.2</name>
    <dbReference type="NCBI Taxonomy" id="1932900"/>
    <lineage>
        <taxon>Viruses</taxon>
        <taxon>Duplodnaviria</taxon>
        <taxon>Heunggongvirae</taxon>
        <taxon>Uroviricota</taxon>
        <taxon>Caudoviricetes</taxon>
        <taxon>Pantevenvirales</taxon>
        <taxon>Straboviridae</taxon>
        <taxon>Biquartavirus</taxon>
        <taxon>Biquartavirus 44RR2</taxon>
    </lineage>
</organism>
<dbReference type="Gene3D" id="3.40.50.300">
    <property type="entry name" value="P-loop containing nucleotide triphosphate hydrolases"/>
    <property type="match status" value="1"/>
</dbReference>
<reference evidence="2 3" key="1">
    <citation type="journal article" date="2017" name="Sci. Rep.">
        <title>Characterization and diversity of phages infecting Aeromonas salmonicida subsp. salmonicida.</title>
        <authorList>
            <person name="Vincent A.T."/>
            <person name="Paquet V.E."/>
            <person name="Bernatchez A."/>
            <person name="Tremblay D.M."/>
            <person name="Moineau S."/>
            <person name="Charette S.J."/>
        </authorList>
    </citation>
    <scope>NUCLEOTIDE SEQUENCE [LARGE SCALE GENOMIC DNA]</scope>
</reference>
<dbReference type="Pfam" id="PF13671">
    <property type="entry name" value="AAA_33"/>
    <property type="match status" value="1"/>
</dbReference>
<dbReference type="SUPFAM" id="SSF52540">
    <property type="entry name" value="P-loop containing nucleoside triphosphate hydrolases"/>
    <property type="match status" value="1"/>
</dbReference>
<protein>
    <submittedName>
        <fullName evidence="2">3'-phosphatase, 5'-polynucleotide kinase</fullName>
    </submittedName>
</protein>
<sequence length="295" mass="34001">MSSQRVICTVGPTSSGKTTWAEEMVRSAPTKYVNLNRDDYRFSLFGCRTWSDYKFNKHSEALVTKAIKAAATEAINMSKTVIVSDTNMAESVQHEWKEFADSMVTDFELKFFAPGSLETLLERNRYKGPRGLPEHVVKRQYDQYMKAYGGVRQYRQDYNLPKCVIFDLDGTLFDNSQRGPFQWNRVLEDAPRPSIVELFSMYKDRGYSCLTVSGRDGVSEADSLEALRRIGCYPDAHFQRAAGDSRPDDIVKEEIFWEKIAPAWNVFRAIDDRTKVVDMWRRIGLECWQVQPGDF</sequence>